<dbReference type="SUPFAM" id="SSF47592">
    <property type="entry name" value="SWIB/MDM2 domain"/>
    <property type="match status" value="1"/>
</dbReference>
<evidence type="ECO:0000313" key="3">
    <source>
        <dbReference type="EMBL" id="KAF6005174.1"/>
    </source>
</evidence>
<feature type="compositionally biased region" description="Low complexity" evidence="1">
    <location>
        <begin position="634"/>
        <end position="646"/>
    </location>
</feature>
<comment type="caution">
    <text evidence="3">The sequence shown here is derived from an EMBL/GenBank/DDBJ whole genome shotgun (WGS) entry which is preliminary data.</text>
</comment>
<dbReference type="InterPro" id="IPR003121">
    <property type="entry name" value="SWIB_MDM2_domain"/>
</dbReference>
<gene>
    <name evidence="3" type="ORF">F1559_001898</name>
</gene>
<evidence type="ECO:0000256" key="1">
    <source>
        <dbReference type="SAM" id="MobiDB-lite"/>
    </source>
</evidence>
<name>A0A7J7IRJ1_9RHOD</name>
<accession>A0A7J7IRJ1</accession>
<proteinExistence type="predicted"/>
<dbReference type="PANTHER" id="PTHR13844">
    <property type="entry name" value="SWI/SNF-RELATED MATRIX-ASSOCIATED ACTIN-DEPENDENT REGULATOR OF CHROMATIN SUBFAMILY D"/>
    <property type="match status" value="1"/>
</dbReference>
<feature type="region of interest" description="Disordered" evidence="1">
    <location>
        <begin position="390"/>
        <end position="426"/>
    </location>
</feature>
<sequence>MSEGDVKRQDLTSTGEVAALARDAGTGDCVDGPLPTAATWRTSDGSTSSLGSDANLAAVEAARRLTRMEFRRSLQRTMEQLKEEVPLLGRLIEFERQLDLRVARTLQLRSENAAAALLLDAASGTGDVSETKPMEKTQGLGTAGLAFPSLTARSTKPLTFRLFVYNTFEGQATGSSEGAAQPLPSWVLCIQGHVLDASPAPEFAFTSVFERVVIEIDPENAFRQFETIEWIRPYTQDVQVGAGATSTTNAVAATNQAGADQTPSSNIRDGPSASWRPASSATRVGASATAPVSDIGERDPADDAVADGIEVRRCGDQPVPIRILLYLRRYPPVYRLLPELVALLGVEQDTLAGVLTTLWHYIRRQGLVHPERPDVVLLNEELRHLFGWRGHAGAPEHPPPEEGECSLNSRDQENDDHAGGDDLEETVPMMPMGLIAGRLREHLGPAPPIEIGYTIQLQSPVEHDCYDIEIDLPTDVGLSVNVDQRGTDVTTELATMRRSISAGPTAAESSVAAADLNHIHEGAAKPNNRQLTPQLGRCSLYAESPEIQNLQRQFEETLERIHTASLRRDFFQSFATSPTEFLRDLIVSQARDIRLVRGQSGRTIEEERRSGTLLPAVGPRGGTALPLENVACSRTATASSPSTRGRLGQTGSSGVTSRCLKRLEVRGKPSEALCVPHPANNTTHKDLQRANVLGASRV</sequence>
<feature type="region of interest" description="Disordered" evidence="1">
    <location>
        <begin position="254"/>
        <end position="300"/>
    </location>
</feature>
<dbReference type="PROSITE" id="PS51925">
    <property type="entry name" value="SWIB_MDM2"/>
    <property type="match status" value="1"/>
</dbReference>
<dbReference type="EMBL" id="VWRR01000001">
    <property type="protein sequence ID" value="KAF6005174.1"/>
    <property type="molecule type" value="Genomic_DNA"/>
</dbReference>
<organism evidence="3 4">
    <name type="scientific">Cyanidiococcus yangmingshanensis</name>
    <dbReference type="NCBI Taxonomy" id="2690220"/>
    <lineage>
        <taxon>Eukaryota</taxon>
        <taxon>Rhodophyta</taxon>
        <taxon>Bangiophyceae</taxon>
        <taxon>Cyanidiales</taxon>
        <taxon>Cyanidiaceae</taxon>
        <taxon>Cyanidiococcus</taxon>
    </lineage>
</organism>
<keyword evidence="4" id="KW-1185">Reference proteome</keyword>
<feature type="compositionally biased region" description="Basic and acidic residues" evidence="1">
    <location>
        <begin position="410"/>
        <end position="420"/>
    </location>
</feature>
<evidence type="ECO:0000313" key="4">
    <source>
        <dbReference type="Proteomes" id="UP000530660"/>
    </source>
</evidence>
<dbReference type="Proteomes" id="UP000530660">
    <property type="component" value="Unassembled WGS sequence"/>
</dbReference>
<dbReference type="Pfam" id="PF02201">
    <property type="entry name" value="SWIB"/>
    <property type="match status" value="1"/>
</dbReference>
<dbReference type="InterPro" id="IPR036885">
    <property type="entry name" value="SWIB_MDM2_dom_sf"/>
</dbReference>
<feature type="region of interest" description="Disordered" evidence="1">
    <location>
        <begin position="634"/>
        <end position="655"/>
    </location>
</feature>
<protein>
    <recommendedName>
        <fullName evidence="2">DM2 domain-containing protein</fullName>
    </recommendedName>
</protein>
<reference evidence="3 4" key="1">
    <citation type="journal article" date="2020" name="J. Phycol.">
        <title>Comparative genome analysis reveals Cyanidiococcus gen. nov., a new extremophilic red algal genus sister to Cyanidioschyzon (Cyanidioschyzonaceae, Rhodophyta).</title>
        <authorList>
            <person name="Liu S.-L."/>
            <person name="Chiang Y.-R."/>
            <person name="Yoon H.S."/>
            <person name="Fu H.-Y."/>
        </authorList>
    </citation>
    <scope>NUCLEOTIDE SEQUENCE [LARGE SCALE GENOMIC DNA]</scope>
    <source>
        <strain evidence="3 4">THAL066</strain>
    </source>
</reference>
<dbReference type="AlphaFoldDB" id="A0A7J7IRJ1"/>
<dbReference type="OrthoDB" id="2040at2759"/>
<dbReference type="Gene3D" id="1.10.245.10">
    <property type="entry name" value="SWIB/MDM2 domain"/>
    <property type="match status" value="1"/>
</dbReference>
<feature type="domain" description="DM2" evidence="2">
    <location>
        <begin position="329"/>
        <end position="409"/>
    </location>
</feature>
<evidence type="ECO:0000259" key="2">
    <source>
        <dbReference type="PROSITE" id="PS51925"/>
    </source>
</evidence>